<reference evidence="2" key="1">
    <citation type="submission" date="2017-01" db="EMBL/GenBank/DDBJ databases">
        <authorList>
            <person name="Wang Y."/>
            <person name="White M."/>
            <person name="Kvist S."/>
            <person name="Moncalvo J.-M."/>
        </authorList>
    </citation>
    <scope>NUCLEOTIDE SEQUENCE [LARGE SCALE GENOMIC DNA]</scope>
    <source>
        <strain evidence="2">COL-18-3</strain>
    </source>
</reference>
<protein>
    <submittedName>
        <fullName evidence="1">Uncharacterized protein</fullName>
    </submittedName>
</protein>
<sequence>MIEDDQELSGEMSH</sequence>
<proteinExistence type="predicted"/>
<evidence type="ECO:0000313" key="1">
    <source>
        <dbReference type="EMBL" id="OMH81790.1"/>
    </source>
</evidence>
<keyword evidence="2" id="KW-1185">Reference proteome</keyword>
<accession>A0A1R1PLE3</accession>
<feature type="non-terminal residue" evidence="1">
    <location>
        <position position="14"/>
    </location>
</feature>
<name>A0A1R1PLE3_ZANCU</name>
<dbReference type="EMBL" id="LSSK01000820">
    <property type="protein sequence ID" value="OMH81790.1"/>
    <property type="molecule type" value="Genomic_DNA"/>
</dbReference>
<organism evidence="1 2">
    <name type="scientific">Zancudomyces culisetae</name>
    <name type="common">Gut fungus</name>
    <name type="synonym">Smittium culisetae</name>
    <dbReference type="NCBI Taxonomy" id="1213189"/>
    <lineage>
        <taxon>Eukaryota</taxon>
        <taxon>Fungi</taxon>
        <taxon>Fungi incertae sedis</taxon>
        <taxon>Zoopagomycota</taxon>
        <taxon>Kickxellomycotina</taxon>
        <taxon>Harpellomycetes</taxon>
        <taxon>Harpellales</taxon>
        <taxon>Legeriomycetaceae</taxon>
        <taxon>Zancudomyces</taxon>
    </lineage>
</organism>
<comment type="caution">
    <text evidence="1">The sequence shown here is derived from an EMBL/GenBank/DDBJ whole genome shotgun (WGS) entry which is preliminary data.</text>
</comment>
<gene>
    <name evidence="1" type="ORF">AX774_g4747</name>
</gene>
<evidence type="ECO:0000313" key="2">
    <source>
        <dbReference type="Proteomes" id="UP000188320"/>
    </source>
</evidence>
<dbReference type="Proteomes" id="UP000188320">
    <property type="component" value="Unassembled WGS sequence"/>
</dbReference>